<evidence type="ECO:0000313" key="11">
    <source>
        <dbReference type="EMBL" id="WZU69083.2"/>
    </source>
</evidence>
<keyword evidence="12" id="KW-1185">Reference proteome</keyword>
<dbReference type="Pfam" id="PF04413">
    <property type="entry name" value="Glycos_transf_N"/>
    <property type="match status" value="1"/>
</dbReference>
<proteinExistence type="inferred from homology"/>
<gene>
    <name evidence="11" type="ORF">AABB31_09615</name>
</gene>
<evidence type="ECO:0000256" key="8">
    <source>
        <dbReference type="PIRSR" id="PIRSR639901-1"/>
    </source>
</evidence>
<evidence type="ECO:0000259" key="10">
    <source>
        <dbReference type="Pfam" id="PF04413"/>
    </source>
</evidence>
<evidence type="ECO:0000313" key="12">
    <source>
        <dbReference type="Proteomes" id="UP001470809"/>
    </source>
</evidence>
<dbReference type="GO" id="GO:0005886">
    <property type="term" value="C:plasma membrane"/>
    <property type="evidence" value="ECO:0007669"/>
    <property type="project" value="UniProtKB-SubCell"/>
</dbReference>
<keyword evidence="9" id="KW-1003">Cell membrane</keyword>
<dbReference type="EC" id="2.4.99.12" evidence="3 9"/>
<dbReference type="AlphaFoldDB" id="A0AAN0MFY1"/>
<dbReference type="Gene3D" id="3.40.50.2000">
    <property type="entry name" value="Glycogen Phosphorylase B"/>
    <property type="match status" value="1"/>
</dbReference>
<dbReference type="PANTHER" id="PTHR42755">
    <property type="entry name" value="3-DEOXY-MANNO-OCTULOSONATE CYTIDYLYLTRANSFERASE"/>
    <property type="match status" value="1"/>
</dbReference>
<evidence type="ECO:0000256" key="9">
    <source>
        <dbReference type="RuleBase" id="RU365103"/>
    </source>
</evidence>
<reference evidence="11" key="1">
    <citation type="submission" date="2024-08" db="EMBL/GenBank/DDBJ databases">
        <title>Phylogenomic analyses of a clade within the roseobacter group suggest taxonomic reassignments of species of the genera Aestuariivita, Citreicella, Loktanella, Nautella, Pelagibaca, Ruegeria, Thalassobius, Thiobacimonas and Tropicibacter, and the proposal o.</title>
        <authorList>
            <person name="Jeon C.O."/>
        </authorList>
    </citation>
    <scope>NUCLEOTIDE SEQUENCE</scope>
    <source>
        <strain evidence="11">SS1-5</strain>
    </source>
</reference>
<keyword evidence="5 9" id="KW-0808">Transferase</keyword>
<comment type="similarity">
    <text evidence="9">Belongs to the glycosyltransferase group 1 family.</text>
</comment>
<dbReference type="Proteomes" id="UP001470809">
    <property type="component" value="Chromosome"/>
</dbReference>
<dbReference type="GO" id="GO:0009244">
    <property type="term" value="P:lipopolysaccharide core region biosynthetic process"/>
    <property type="evidence" value="ECO:0007669"/>
    <property type="project" value="UniProtKB-UniRule"/>
</dbReference>
<dbReference type="RefSeq" id="WP_373635675.1">
    <property type="nucleotide sequence ID" value="NZ_CP151767.2"/>
</dbReference>
<dbReference type="EMBL" id="CP151767">
    <property type="protein sequence ID" value="WZU69083.2"/>
    <property type="molecule type" value="Genomic_DNA"/>
</dbReference>
<dbReference type="Gene3D" id="3.40.50.11720">
    <property type="entry name" value="3-Deoxy-D-manno-octulosonic-acid transferase, N-terminal domain"/>
    <property type="match status" value="1"/>
</dbReference>
<dbReference type="GO" id="GO:0043842">
    <property type="term" value="F:Kdo transferase activity"/>
    <property type="evidence" value="ECO:0007669"/>
    <property type="project" value="UniProtKB-EC"/>
</dbReference>
<keyword evidence="9" id="KW-0472">Membrane</keyword>
<evidence type="ECO:0000256" key="4">
    <source>
        <dbReference type="ARBA" id="ARBA00019077"/>
    </source>
</evidence>
<evidence type="ECO:0000256" key="5">
    <source>
        <dbReference type="ARBA" id="ARBA00022679"/>
    </source>
</evidence>
<keyword evidence="9" id="KW-1133">Transmembrane helix</keyword>
<accession>A0AAN0MFY1</accession>
<dbReference type="PANTHER" id="PTHR42755:SF1">
    <property type="entry name" value="3-DEOXY-D-MANNO-OCTULOSONIC ACID TRANSFERASE, MITOCHONDRIAL-RELATED"/>
    <property type="match status" value="1"/>
</dbReference>
<organism evidence="11 12">
    <name type="scientific">Yoonia rhodophyticola</name>
    <dbReference type="NCBI Taxonomy" id="3137370"/>
    <lineage>
        <taxon>Bacteria</taxon>
        <taxon>Pseudomonadati</taxon>
        <taxon>Pseudomonadota</taxon>
        <taxon>Alphaproteobacteria</taxon>
        <taxon>Rhodobacterales</taxon>
        <taxon>Paracoccaceae</taxon>
        <taxon>Yoonia</taxon>
    </lineage>
</organism>
<protein>
    <recommendedName>
        <fullName evidence="4 9">3-deoxy-D-manno-octulosonic acid transferase</fullName>
        <shortName evidence="9">Kdo transferase</shortName>
        <ecNumber evidence="3 9">2.4.99.12</ecNumber>
    </recommendedName>
    <alternativeName>
        <fullName evidence="6 9">Lipid IV(A) 3-deoxy-D-manno-octulosonic acid transferase</fullName>
    </alternativeName>
</protein>
<evidence type="ECO:0000256" key="1">
    <source>
        <dbReference type="ARBA" id="ARBA00003394"/>
    </source>
</evidence>
<dbReference type="InterPro" id="IPR007507">
    <property type="entry name" value="Glycos_transf_N"/>
</dbReference>
<dbReference type="KEGG" id="yrh:AABB31_09615"/>
<feature type="domain" description="3-deoxy-D-manno-octulosonic-acid transferase N-terminal" evidence="10">
    <location>
        <begin position="48"/>
        <end position="224"/>
    </location>
</feature>
<comment type="subcellular location">
    <subcellularLocation>
        <location evidence="9">Cell membrane</location>
    </subcellularLocation>
</comment>
<dbReference type="InterPro" id="IPR039901">
    <property type="entry name" value="Kdotransferase"/>
</dbReference>
<sequence length="431" mass="48050">MMDKAADFPPFKLRLGLWAYAVLWWLMLPVILLYLRRRGRKDPAYRMHLRERFGVCAPSRGDVVWIHAVSLGEMRSATPLIRALLGRGERIVTTHFTPAGRREAEREFAAEIRDGQVQVVWVPFEFGFAYRRFLRHFTPKYGLVMEIEVWPRMIMACRRHGTNLFMCNAQYPQRSFEKDQRGFGLRAALMAGFSGGFVKSEQQKSRFAHAGMRNINVTGELRFEQPIPQAQLDAGAALRPRLAADRPIFTLTSVVEGEDALYLDMIAATPDALFVYVPRAPERFDEVADMLAAKGLRFARRSTLLGPDLALTGEAPEVDVLLGDSMGEMYFYLSLCDRAIVGGGFVEKGAHNIIEPLALRKPVIVGPHIWTIAYPATEAIAAGVCHMVESPGALKSIVADPPMVTDAQIAAFYADHAGSVRRTLAAIDALT</sequence>
<dbReference type="GO" id="GO:0009245">
    <property type="term" value="P:lipid A biosynthetic process"/>
    <property type="evidence" value="ECO:0007669"/>
    <property type="project" value="TreeGrafter"/>
</dbReference>
<comment type="catalytic activity">
    <reaction evidence="7 9">
        <text>lipid IVA (E. coli) + CMP-3-deoxy-beta-D-manno-octulosonate = alpha-Kdo-(2-&gt;6)-lipid IVA (E. coli) + CMP + H(+)</text>
        <dbReference type="Rhea" id="RHEA:28066"/>
        <dbReference type="ChEBI" id="CHEBI:15378"/>
        <dbReference type="ChEBI" id="CHEBI:58603"/>
        <dbReference type="ChEBI" id="CHEBI:60364"/>
        <dbReference type="ChEBI" id="CHEBI:60377"/>
        <dbReference type="ChEBI" id="CHEBI:85987"/>
        <dbReference type="EC" id="2.4.99.12"/>
    </reaction>
</comment>
<feature type="transmembrane region" description="Helical" evidence="9">
    <location>
        <begin position="17"/>
        <end position="35"/>
    </location>
</feature>
<name>A0AAN0MFY1_9RHOB</name>
<comment type="function">
    <text evidence="1 9">Involved in lipopolysaccharide (LPS) biosynthesis. Catalyzes the transfer of 3-deoxy-D-manno-octulosonate (Kdo) residue(s) from CMP-Kdo to lipid IV(A), the tetraacyldisaccharide-1,4'-bisphosphate precursor of lipid A.</text>
</comment>
<keyword evidence="9" id="KW-0812">Transmembrane</keyword>
<evidence type="ECO:0000256" key="3">
    <source>
        <dbReference type="ARBA" id="ARBA00012621"/>
    </source>
</evidence>
<feature type="active site" description="Proton acceptor" evidence="8">
    <location>
        <position position="73"/>
    </location>
</feature>
<evidence type="ECO:0000256" key="7">
    <source>
        <dbReference type="ARBA" id="ARBA00049183"/>
    </source>
</evidence>
<evidence type="ECO:0000256" key="6">
    <source>
        <dbReference type="ARBA" id="ARBA00031445"/>
    </source>
</evidence>
<keyword evidence="9" id="KW-0448">Lipopolysaccharide biosynthesis</keyword>
<evidence type="ECO:0000256" key="2">
    <source>
        <dbReference type="ARBA" id="ARBA00004713"/>
    </source>
</evidence>
<dbReference type="InterPro" id="IPR038107">
    <property type="entry name" value="Glycos_transf_N_sf"/>
</dbReference>
<comment type="pathway">
    <text evidence="2 9">Bacterial outer membrane biogenesis; LPS core biosynthesis.</text>
</comment>